<gene>
    <name evidence="1" type="ORF">SAMN05421733_103247</name>
</gene>
<protein>
    <submittedName>
        <fullName evidence="1">Uncharacterized protein</fullName>
    </submittedName>
</protein>
<name>A0A1G6H3Q8_9GAMM</name>
<keyword evidence="2" id="KW-1185">Reference proteome</keyword>
<evidence type="ECO:0000313" key="2">
    <source>
        <dbReference type="Proteomes" id="UP000242501"/>
    </source>
</evidence>
<dbReference type="Proteomes" id="UP000242501">
    <property type="component" value="Unassembled WGS sequence"/>
</dbReference>
<dbReference type="AlphaFoldDB" id="A0A1G6H3Q8"/>
<accession>A0A1G6H3Q8</accession>
<organism evidence="1 2">
    <name type="scientific">Acinetobacter boissieri</name>
    <dbReference type="NCBI Taxonomy" id="1219383"/>
    <lineage>
        <taxon>Bacteria</taxon>
        <taxon>Pseudomonadati</taxon>
        <taxon>Pseudomonadota</taxon>
        <taxon>Gammaproteobacteria</taxon>
        <taxon>Moraxellales</taxon>
        <taxon>Moraxellaceae</taxon>
        <taxon>Acinetobacter</taxon>
    </lineage>
</organism>
<dbReference type="STRING" id="1219383.SAMN05421733_103247"/>
<dbReference type="EMBL" id="FMYL01000003">
    <property type="protein sequence ID" value="SDB88784.1"/>
    <property type="molecule type" value="Genomic_DNA"/>
</dbReference>
<reference evidence="2" key="1">
    <citation type="submission" date="2016-09" db="EMBL/GenBank/DDBJ databases">
        <authorList>
            <person name="Varghese N."/>
            <person name="Submissions S."/>
        </authorList>
    </citation>
    <scope>NUCLEOTIDE SEQUENCE [LARGE SCALE GENOMIC DNA]</scope>
    <source>
        <strain evidence="2">ANC 4422</strain>
    </source>
</reference>
<sequence>MKQKVLRQAFQETDGRVTRQEITGKDGQPLETNVTQKQAEEAVAKAQQIKATRQLEIILQLSTKI</sequence>
<proteinExistence type="predicted"/>
<evidence type="ECO:0000313" key="1">
    <source>
        <dbReference type="EMBL" id="SDB88784.1"/>
    </source>
</evidence>